<dbReference type="SUPFAM" id="SSF50630">
    <property type="entry name" value="Acid proteases"/>
    <property type="match status" value="1"/>
</dbReference>
<dbReference type="InterPro" id="IPR001969">
    <property type="entry name" value="Aspartic_peptidase_AS"/>
</dbReference>
<dbReference type="Proteomes" id="UP001194580">
    <property type="component" value="Unassembled WGS sequence"/>
</dbReference>
<dbReference type="InterPro" id="IPR021109">
    <property type="entry name" value="Peptidase_aspartic_dom_sf"/>
</dbReference>
<evidence type="ECO:0000256" key="1">
    <source>
        <dbReference type="ARBA" id="ARBA00022750"/>
    </source>
</evidence>
<sequence>MLDLRLFDLLMTDVADDDLKRDISTQLGVQYLSESTPAQSEMKCNRGVVWGVNNRLFVPMSVGLDAKPVNVHFLVDTGAPVTYLCRKALRALGAAESDIEKDGFTWAVSVNGVNLKVVMSSLDKHFPDINLLGSDFLVTARCILTVNYVTKTCVVELGARHAPQ</sequence>
<reference evidence="2" key="1">
    <citation type="journal article" date="2020" name="Fungal Divers.">
        <title>Resolving the Mortierellaceae phylogeny through synthesis of multi-gene phylogenetics and phylogenomics.</title>
        <authorList>
            <person name="Vandepol N."/>
            <person name="Liber J."/>
            <person name="Desiro A."/>
            <person name="Na H."/>
            <person name="Kennedy M."/>
            <person name="Barry K."/>
            <person name="Grigoriev I.V."/>
            <person name="Miller A.N."/>
            <person name="O'Donnell K."/>
            <person name="Stajich J.E."/>
            <person name="Bonito G."/>
        </authorList>
    </citation>
    <scope>NUCLEOTIDE SEQUENCE</scope>
    <source>
        <strain evidence="2">NRRL 28262</strain>
    </source>
</reference>
<evidence type="ECO:0000313" key="2">
    <source>
        <dbReference type="EMBL" id="KAG0255541.1"/>
    </source>
</evidence>
<dbReference type="AlphaFoldDB" id="A0AAD4D212"/>
<keyword evidence="1" id="KW-0645">Protease</keyword>
<protein>
    <recommendedName>
        <fullName evidence="4">Peptidase A2 domain-containing protein</fullName>
    </recommendedName>
</protein>
<dbReference type="EMBL" id="JAAAIL010002651">
    <property type="protein sequence ID" value="KAG0255541.1"/>
    <property type="molecule type" value="Genomic_DNA"/>
</dbReference>
<name>A0AAD4D212_9FUNG</name>
<comment type="caution">
    <text evidence="2">The sequence shown here is derived from an EMBL/GenBank/DDBJ whole genome shotgun (WGS) entry which is preliminary data.</text>
</comment>
<gene>
    <name evidence="2" type="ORF">BGZ95_005736</name>
</gene>
<dbReference type="GO" id="GO:0006508">
    <property type="term" value="P:proteolysis"/>
    <property type="evidence" value="ECO:0007669"/>
    <property type="project" value="InterPro"/>
</dbReference>
<dbReference type="GO" id="GO:0004190">
    <property type="term" value="F:aspartic-type endopeptidase activity"/>
    <property type="evidence" value="ECO:0007669"/>
    <property type="project" value="UniProtKB-KW"/>
</dbReference>
<keyword evidence="1" id="KW-0378">Hydrolase</keyword>
<dbReference type="Gene3D" id="2.40.70.10">
    <property type="entry name" value="Acid Proteases"/>
    <property type="match status" value="1"/>
</dbReference>
<keyword evidence="1" id="KW-0064">Aspartyl protease</keyword>
<evidence type="ECO:0008006" key="4">
    <source>
        <dbReference type="Google" id="ProtNLM"/>
    </source>
</evidence>
<organism evidence="2 3">
    <name type="scientific">Linnemannia exigua</name>
    <dbReference type="NCBI Taxonomy" id="604196"/>
    <lineage>
        <taxon>Eukaryota</taxon>
        <taxon>Fungi</taxon>
        <taxon>Fungi incertae sedis</taxon>
        <taxon>Mucoromycota</taxon>
        <taxon>Mortierellomycotina</taxon>
        <taxon>Mortierellomycetes</taxon>
        <taxon>Mortierellales</taxon>
        <taxon>Mortierellaceae</taxon>
        <taxon>Linnemannia</taxon>
    </lineage>
</organism>
<dbReference type="PROSITE" id="PS00141">
    <property type="entry name" value="ASP_PROTEASE"/>
    <property type="match status" value="1"/>
</dbReference>
<proteinExistence type="predicted"/>
<evidence type="ECO:0000313" key="3">
    <source>
        <dbReference type="Proteomes" id="UP001194580"/>
    </source>
</evidence>
<keyword evidence="3" id="KW-1185">Reference proteome</keyword>
<accession>A0AAD4D212</accession>